<sequence>MIKFMSLITSLSASSLPSEFRRSLSFLTLYSLIAQIKAFRASVLVITFQSQSFLSAVFLFILI</sequence>
<organism evidence="1">
    <name type="scientific">Myoviridae sp. ctBtT5</name>
    <dbReference type="NCBI Taxonomy" id="2825048"/>
    <lineage>
        <taxon>Viruses</taxon>
        <taxon>Duplodnaviria</taxon>
        <taxon>Heunggongvirae</taxon>
        <taxon>Uroviricota</taxon>
        <taxon>Caudoviricetes</taxon>
    </lineage>
</organism>
<evidence type="ECO:0000313" key="1">
    <source>
        <dbReference type="EMBL" id="DAE11990.1"/>
    </source>
</evidence>
<reference evidence="1" key="1">
    <citation type="journal article" date="2021" name="Proc. Natl. Acad. Sci. U.S.A.">
        <title>A Catalog of Tens of Thousands of Viruses from Human Metagenomes Reveals Hidden Associations with Chronic Diseases.</title>
        <authorList>
            <person name="Tisza M.J."/>
            <person name="Buck C.B."/>
        </authorList>
    </citation>
    <scope>NUCLEOTIDE SEQUENCE</scope>
    <source>
        <strain evidence="1">CtBtT5</strain>
    </source>
</reference>
<accession>A0A8S5PY74</accession>
<protein>
    <submittedName>
        <fullName evidence="1">Uncharacterized protein</fullName>
    </submittedName>
</protein>
<name>A0A8S5PY74_9CAUD</name>
<dbReference type="EMBL" id="BK015540">
    <property type="protein sequence ID" value="DAE11990.1"/>
    <property type="molecule type" value="Genomic_DNA"/>
</dbReference>
<proteinExistence type="predicted"/>